<organism evidence="3 4">
    <name type="scientific">Williamsia limnetica</name>
    <dbReference type="NCBI Taxonomy" id="882452"/>
    <lineage>
        <taxon>Bacteria</taxon>
        <taxon>Bacillati</taxon>
        <taxon>Actinomycetota</taxon>
        <taxon>Actinomycetes</taxon>
        <taxon>Mycobacteriales</taxon>
        <taxon>Nocardiaceae</taxon>
        <taxon>Williamsia</taxon>
    </lineage>
</organism>
<protein>
    <recommendedName>
        <fullName evidence="5">Beta-lactamase class A</fullName>
    </recommendedName>
</protein>
<dbReference type="Proteomes" id="UP000247591">
    <property type="component" value="Unassembled WGS sequence"/>
</dbReference>
<gene>
    <name evidence="3" type="ORF">DFR67_10328</name>
</gene>
<proteinExistence type="predicted"/>
<dbReference type="InterPro" id="IPR012338">
    <property type="entry name" value="Beta-lactam/transpept-like"/>
</dbReference>
<evidence type="ECO:0000313" key="3">
    <source>
        <dbReference type="EMBL" id="PYE19118.1"/>
    </source>
</evidence>
<evidence type="ECO:0000256" key="1">
    <source>
        <dbReference type="SAM" id="MobiDB-lite"/>
    </source>
</evidence>
<keyword evidence="2" id="KW-0732">Signal</keyword>
<reference evidence="3 4" key="1">
    <citation type="submission" date="2018-06" db="EMBL/GenBank/DDBJ databases">
        <title>Genomic Encyclopedia of Type Strains, Phase IV (KMG-IV): sequencing the most valuable type-strain genomes for metagenomic binning, comparative biology and taxonomic classification.</title>
        <authorList>
            <person name="Goeker M."/>
        </authorList>
    </citation>
    <scope>NUCLEOTIDE SEQUENCE [LARGE SCALE GENOMIC DNA]</scope>
    <source>
        <strain evidence="3 4">DSM 45521</strain>
    </source>
</reference>
<evidence type="ECO:0000313" key="4">
    <source>
        <dbReference type="Proteomes" id="UP000247591"/>
    </source>
</evidence>
<feature type="chain" id="PRO_5016412764" description="Beta-lactamase class A" evidence="2">
    <location>
        <begin position="32"/>
        <end position="315"/>
    </location>
</feature>
<evidence type="ECO:0000256" key="2">
    <source>
        <dbReference type="SAM" id="SignalP"/>
    </source>
</evidence>
<dbReference type="EMBL" id="QJSP01000003">
    <property type="protein sequence ID" value="PYE19118.1"/>
    <property type="molecule type" value="Genomic_DNA"/>
</dbReference>
<sequence>MSIFSDVTGSRGMRASVLAIAAVCVAQSSVACTGSDDPPASISTSTSTTTVTVPSPNPSADPATRTSAIAADVPGFSRRLTQSLQAMLNEQPGSVGIAIGPVNGTAPAQYFGDLPTEVSWSTIKVPLAYAALRENGAAAQPDIDLAIMNSDNAAAERLWGMLGTPVEAAAAVTEVLREAGDTTTVVQSQKVRAGFTAFGQTEWSLVDQAQFASQFPCMPDSEGILALMREVSGTQQWGAQSIEGTAVKGGWGPQPDAEGNYLVRQMAVVPAGSGDVVVTLATTPDNGTFEDGTAVLDDVGAWIAENLDELPAGQC</sequence>
<name>A0A318RSY9_WILLI</name>
<dbReference type="AlphaFoldDB" id="A0A318RSY9"/>
<feature type="compositionally biased region" description="Low complexity" evidence="1">
    <location>
        <begin position="34"/>
        <end position="60"/>
    </location>
</feature>
<feature type="region of interest" description="Disordered" evidence="1">
    <location>
        <begin position="34"/>
        <end position="65"/>
    </location>
</feature>
<dbReference type="SUPFAM" id="SSF56601">
    <property type="entry name" value="beta-lactamase/transpeptidase-like"/>
    <property type="match status" value="1"/>
</dbReference>
<keyword evidence="4" id="KW-1185">Reference proteome</keyword>
<accession>A0A318RSY9</accession>
<evidence type="ECO:0008006" key="5">
    <source>
        <dbReference type="Google" id="ProtNLM"/>
    </source>
</evidence>
<dbReference type="Gene3D" id="3.40.710.10">
    <property type="entry name" value="DD-peptidase/beta-lactamase superfamily"/>
    <property type="match status" value="1"/>
</dbReference>
<comment type="caution">
    <text evidence="3">The sequence shown here is derived from an EMBL/GenBank/DDBJ whole genome shotgun (WGS) entry which is preliminary data.</text>
</comment>
<feature type="signal peptide" evidence="2">
    <location>
        <begin position="1"/>
        <end position="31"/>
    </location>
</feature>